<dbReference type="PANTHER" id="PTHR21197">
    <property type="entry name" value="UDP-GALACTOPYRANOSE MUTASE"/>
    <property type="match status" value="1"/>
</dbReference>
<name>A0ABW5CKS6_9HYPH</name>
<dbReference type="EC" id="5.4.99.9" evidence="7"/>
<comment type="cofactor">
    <cofactor evidence="1">
        <name>FAD</name>
        <dbReference type="ChEBI" id="CHEBI:57692"/>
    </cofactor>
</comment>
<dbReference type="Gene3D" id="3.40.50.720">
    <property type="entry name" value="NAD(P)-binding Rossmann-like Domain"/>
    <property type="match status" value="3"/>
</dbReference>
<evidence type="ECO:0000256" key="1">
    <source>
        <dbReference type="ARBA" id="ARBA00001974"/>
    </source>
</evidence>
<dbReference type="Pfam" id="PF13450">
    <property type="entry name" value="NAD_binding_8"/>
    <property type="match status" value="1"/>
</dbReference>
<keyword evidence="4" id="KW-0274">FAD</keyword>
<reference evidence="8" key="1">
    <citation type="journal article" date="2019" name="Int. J. Syst. Evol. Microbiol.">
        <title>The Global Catalogue of Microorganisms (GCM) 10K type strain sequencing project: providing services to taxonomists for standard genome sequencing and annotation.</title>
        <authorList>
            <consortium name="The Broad Institute Genomics Platform"/>
            <consortium name="The Broad Institute Genome Sequencing Center for Infectious Disease"/>
            <person name="Wu L."/>
            <person name="Ma J."/>
        </authorList>
    </citation>
    <scope>NUCLEOTIDE SEQUENCE [LARGE SCALE GENOMIC DNA]</scope>
    <source>
        <strain evidence="8">ZS-35-S2</strain>
    </source>
</reference>
<dbReference type="SUPFAM" id="SSF51971">
    <property type="entry name" value="Nucleotide-binding domain"/>
    <property type="match status" value="1"/>
</dbReference>
<proteinExistence type="inferred from homology"/>
<evidence type="ECO:0000313" key="8">
    <source>
        <dbReference type="Proteomes" id="UP001597371"/>
    </source>
</evidence>
<dbReference type="Pfam" id="PF03275">
    <property type="entry name" value="GLF"/>
    <property type="match status" value="1"/>
</dbReference>
<evidence type="ECO:0000256" key="3">
    <source>
        <dbReference type="ARBA" id="ARBA00022630"/>
    </source>
</evidence>
<dbReference type="Proteomes" id="UP001597371">
    <property type="component" value="Unassembled WGS sequence"/>
</dbReference>
<dbReference type="InterPro" id="IPR015899">
    <property type="entry name" value="UDP-GalPyranose_mutase_C"/>
</dbReference>
<keyword evidence="5 7" id="KW-0413">Isomerase</keyword>
<dbReference type="NCBIfam" id="TIGR00031">
    <property type="entry name" value="UDP-GALP_mutase"/>
    <property type="match status" value="1"/>
</dbReference>
<dbReference type="RefSeq" id="WP_209737648.1">
    <property type="nucleotide sequence ID" value="NZ_CP072611.1"/>
</dbReference>
<comment type="similarity">
    <text evidence="2">Belongs to the UDP-galactopyranose/dTDP-fucopyranose mutase family.</text>
</comment>
<dbReference type="EMBL" id="JBHUIJ010000009">
    <property type="protein sequence ID" value="MFD2237511.1"/>
    <property type="molecule type" value="Genomic_DNA"/>
</dbReference>
<feature type="domain" description="UDP-galactopyranose mutase C-terminal" evidence="6">
    <location>
        <begin position="154"/>
        <end position="355"/>
    </location>
</feature>
<evidence type="ECO:0000313" key="7">
    <source>
        <dbReference type="EMBL" id="MFD2237511.1"/>
    </source>
</evidence>
<dbReference type="SUPFAM" id="SSF54373">
    <property type="entry name" value="FAD-linked reductases, C-terminal domain"/>
    <property type="match status" value="1"/>
</dbReference>
<dbReference type="InterPro" id="IPR004379">
    <property type="entry name" value="UDP-GALP_mutase"/>
</dbReference>
<dbReference type="PANTHER" id="PTHR21197:SF0">
    <property type="entry name" value="UDP-GALACTOPYRANOSE MUTASE"/>
    <property type="match status" value="1"/>
</dbReference>
<evidence type="ECO:0000259" key="6">
    <source>
        <dbReference type="Pfam" id="PF03275"/>
    </source>
</evidence>
<sequence>MPKKYDWLIVGAGFTGAVIAERIATQLDQRVLIVDRRDHIAGNAFDTRNEAGNLIHLYGPHIFHTNSPKVFHHLSRFTRWRPYFHHVLGHVDGRFVPVPFNLETLDQLFPQAMAQRMADALVAHFGFGTKVPITKLRQAEGDEMSFLADYIYDKLFLNYTMKQWGCTPEQLDASVTARVPIVISRDSRYFGDIYQAMPVDGYTAMFERMLDHPNIDIELGVDFAHLKDAPPADRIVYTGPIDEFFGHCEGALPYRSLRFEFETHAGGRVQPVGTVNYPNEFDFTRITDFSHLTGETHSHTTTVCEFPQAYVAGENDPYYPVPSPETKSRVQPYRQMAQELKGKVWFAGRLADYVYYNMDQACARGLSLFEKELAPAALGMEVG</sequence>
<accession>A0ABW5CKS6</accession>
<organism evidence="7 8">
    <name type="scientific">Aureimonas populi</name>
    <dbReference type="NCBI Taxonomy" id="1701758"/>
    <lineage>
        <taxon>Bacteria</taxon>
        <taxon>Pseudomonadati</taxon>
        <taxon>Pseudomonadota</taxon>
        <taxon>Alphaproteobacteria</taxon>
        <taxon>Hyphomicrobiales</taxon>
        <taxon>Aurantimonadaceae</taxon>
        <taxon>Aureimonas</taxon>
    </lineage>
</organism>
<comment type="caution">
    <text evidence="7">The sequence shown here is derived from an EMBL/GenBank/DDBJ whole genome shotgun (WGS) entry which is preliminary data.</text>
</comment>
<keyword evidence="8" id="KW-1185">Reference proteome</keyword>
<protein>
    <submittedName>
        <fullName evidence="7">UDP-galactopyranose mutase</fullName>
        <ecNumber evidence="7">5.4.99.9</ecNumber>
    </submittedName>
</protein>
<evidence type="ECO:0000256" key="2">
    <source>
        <dbReference type="ARBA" id="ARBA00009321"/>
    </source>
</evidence>
<gene>
    <name evidence="7" type="primary">glf</name>
    <name evidence="7" type="ORF">ACFSKQ_08540</name>
</gene>
<evidence type="ECO:0000256" key="4">
    <source>
        <dbReference type="ARBA" id="ARBA00022827"/>
    </source>
</evidence>
<evidence type="ECO:0000256" key="5">
    <source>
        <dbReference type="ARBA" id="ARBA00023235"/>
    </source>
</evidence>
<keyword evidence="3" id="KW-0285">Flavoprotein</keyword>
<dbReference type="GO" id="GO:0008767">
    <property type="term" value="F:UDP-galactopyranose mutase activity"/>
    <property type="evidence" value="ECO:0007669"/>
    <property type="project" value="UniProtKB-EC"/>
</dbReference>